<feature type="compositionally biased region" description="Basic residues" evidence="8">
    <location>
        <begin position="699"/>
        <end position="731"/>
    </location>
</feature>
<dbReference type="InterPro" id="IPR016024">
    <property type="entry name" value="ARM-type_fold"/>
</dbReference>
<evidence type="ECO:0000256" key="2">
    <source>
        <dbReference type="ARBA" id="ARBA00006856"/>
    </source>
</evidence>
<comment type="subcellular location">
    <subcellularLocation>
        <location evidence="1">Nucleus speckle</location>
    </subcellularLocation>
</comment>
<dbReference type="OrthoDB" id="1924287at2759"/>
<feature type="domain" description="MI" evidence="9">
    <location>
        <begin position="452"/>
        <end position="568"/>
    </location>
</feature>
<dbReference type="PROSITE" id="PS51366">
    <property type="entry name" value="MI"/>
    <property type="match status" value="1"/>
</dbReference>
<dbReference type="PANTHER" id="PTHR18034">
    <property type="entry name" value="CELL CYCLE CONTROL PROTEIN CWF22-RELATED"/>
    <property type="match status" value="1"/>
</dbReference>
<dbReference type="GO" id="GO:0000398">
    <property type="term" value="P:mRNA splicing, via spliceosome"/>
    <property type="evidence" value="ECO:0007669"/>
    <property type="project" value="TreeGrafter"/>
</dbReference>
<dbReference type="InterPro" id="IPR050781">
    <property type="entry name" value="CWC22_splicing_factor"/>
</dbReference>
<evidence type="ECO:0000256" key="4">
    <source>
        <dbReference type="ARBA" id="ARBA00023187"/>
    </source>
</evidence>
<keyword evidence="4" id="KW-0508">mRNA splicing</keyword>
<protein>
    <recommendedName>
        <fullName evidence="6">Lethal protein 858</fullName>
    </recommendedName>
    <alternativeName>
        <fullName evidence="7">Nucampholin</fullName>
    </alternativeName>
</protein>
<feature type="region of interest" description="Disordered" evidence="8">
    <location>
        <begin position="405"/>
        <end position="442"/>
    </location>
</feature>
<dbReference type="Pfam" id="PF02847">
    <property type="entry name" value="MA3"/>
    <property type="match status" value="1"/>
</dbReference>
<organism evidence="10 11">
    <name type="scientific">Caenorhabditis angaria</name>
    <dbReference type="NCBI Taxonomy" id="860376"/>
    <lineage>
        <taxon>Eukaryota</taxon>
        <taxon>Metazoa</taxon>
        <taxon>Ecdysozoa</taxon>
        <taxon>Nematoda</taxon>
        <taxon>Chromadorea</taxon>
        <taxon>Rhabditida</taxon>
        <taxon>Rhabditina</taxon>
        <taxon>Rhabditomorpha</taxon>
        <taxon>Rhabditoidea</taxon>
        <taxon>Rhabditidae</taxon>
        <taxon>Peloderinae</taxon>
        <taxon>Caenorhabditis</taxon>
    </lineage>
</organism>
<evidence type="ECO:0000256" key="1">
    <source>
        <dbReference type="ARBA" id="ARBA00004324"/>
    </source>
</evidence>
<feature type="compositionally biased region" description="Basic residues" evidence="8">
    <location>
        <begin position="83"/>
        <end position="97"/>
    </location>
</feature>
<dbReference type="Pfam" id="PF02854">
    <property type="entry name" value="MIF4G"/>
    <property type="match status" value="1"/>
</dbReference>
<feature type="compositionally biased region" description="Basic and acidic residues" evidence="8">
    <location>
        <begin position="732"/>
        <end position="753"/>
    </location>
</feature>
<evidence type="ECO:0000256" key="5">
    <source>
        <dbReference type="ARBA" id="ARBA00023242"/>
    </source>
</evidence>
<feature type="compositionally biased region" description="Acidic residues" evidence="8">
    <location>
        <begin position="413"/>
        <end position="431"/>
    </location>
</feature>
<feature type="compositionally biased region" description="Basic and acidic residues" evidence="8">
    <location>
        <begin position="776"/>
        <end position="790"/>
    </location>
</feature>
<dbReference type="GO" id="GO:0016607">
    <property type="term" value="C:nuclear speck"/>
    <property type="evidence" value="ECO:0007669"/>
    <property type="project" value="UniProtKB-SubCell"/>
</dbReference>
<evidence type="ECO:0000313" key="11">
    <source>
        <dbReference type="Proteomes" id="UP001152747"/>
    </source>
</evidence>
<sequence length="790" mass="91903">MPSSPEASPKGSEDGDEYVPRSPSPKRPRRSESPEKRREKSRSPERRRERSRSPERRRRRRSSSHERDSSRRRRSSSRDHDSRRRRRSRTPPRRRRSPSPEAAPAPKKEEKPKEEVKDLLRTRTGGAYIPPAKLRLMQEQIQDKAGEQYQRMNWERLKKKIHGLVNRVNVGNLVQIVRELLQENVIRGKGLLCRSIIQAQAFSPGFSHVYAALVAVINSKFPHVGELLLRRLIVQFKRSFRRNDKGVTVPIVKFIGHLINQQVAHEVLALEIIILMLEEPTDDSVEVAIAFLKECGAKLLEVAPAALNSVFDRLRVILMESNAEDPEMKIDVRIRYMIEVAMQIRKEGFKAYPAVLEDLDLIDEEDQITHTLNLEEATDPENGLNVFKLDPDFEKNEEAYDEIRKEIIGDADVSSDEEDDDEDEESDEENQEKEPKKTTTEIIDNTDQNLIAFRREVYLTLQSSLDFQEAAHKLLKMGIKPEMENELCNMLVDCCAQQRTYERFYGMLIERFCRLRLEYQQMFEQIARDSYATVHRFDITKLRNLARLVAHLLVTDAIDWKIWSDVKLTEADTTSSGRIYIKYVFQELVEAMGLVKLYERMKDPTLANYFSGLFPRDNPANARFAINYFTAIGLGGLTLDHRAWLDKGLKKQKDLFESLNDSSSSDSSSSDSDSSDSDSDSESDSSSDSSDSVESTPPKKSKKNKKVEEKKKRKSREKSPEKRHHHHHHHKKSEESRDDREHKSRDRSRDKKSSSHHKSRRAEDDSPRENRRRRSRSVENRRDDEKRRRH</sequence>
<keyword evidence="5" id="KW-0539">Nucleus</keyword>
<dbReference type="InterPro" id="IPR003890">
    <property type="entry name" value="MIF4G-like_typ-3"/>
</dbReference>
<proteinExistence type="inferred from homology"/>
<feature type="compositionally biased region" description="Basic and acidic residues" evidence="8">
    <location>
        <begin position="106"/>
        <end position="121"/>
    </location>
</feature>
<evidence type="ECO:0000256" key="3">
    <source>
        <dbReference type="ARBA" id="ARBA00022664"/>
    </source>
</evidence>
<evidence type="ECO:0000256" key="7">
    <source>
        <dbReference type="ARBA" id="ARBA00081621"/>
    </source>
</evidence>
<dbReference type="Gene3D" id="1.25.40.180">
    <property type="match status" value="1"/>
</dbReference>
<accession>A0A9P1IEZ1</accession>
<name>A0A9P1IEZ1_9PELO</name>
<evidence type="ECO:0000259" key="9">
    <source>
        <dbReference type="PROSITE" id="PS51366"/>
    </source>
</evidence>
<keyword evidence="11" id="KW-1185">Reference proteome</keyword>
<dbReference type="Proteomes" id="UP001152747">
    <property type="component" value="Unassembled WGS sequence"/>
</dbReference>
<feature type="region of interest" description="Disordered" evidence="8">
    <location>
        <begin position="1"/>
        <end position="124"/>
    </location>
</feature>
<dbReference type="SMART" id="SM00543">
    <property type="entry name" value="MIF4G"/>
    <property type="match status" value="1"/>
</dbReference>
<feature type="compositionally biased region" description="Basic and acidic residues" evidence="8">
    <location>
        <begin position="30"/>
        <end position="54"/>
    </location>
</feature>
<keyword evidence="3" id="KW-0507">mRNA processing</keyword>
<comment type="caution">
    <text evidence="10">The sequence shown here is derived from an EMBL/GenBank/DDBJ whole genome shotgun (WGS) entry which is preliminary data.</text>
</comment>
<dbReference type="GO" id="GO:0003723">
    <property type="term" value="F:RNA binding"/>
    <property type="evidence" value="ECO:0007669"/>
    <property type="project" value="InterPro"/>
</dbReference>
<evidence type="ECO:0000256" key="6">
    <source>
        <dbReference type="ARBA" id="ARBA00078696"/>
    </source>
</evidence>
<reference evidence="10" key="1">
    <citation type="submission" date="2022-11" db="EMBL/GenBank/DDBJ databases">
        <authorList>
            <person name="Kikuchi T."/>
        </authorList>
    </citation>
    <scope>NUCLEOTIDE SEQUENCE</scope>
    <source>
        <strain evidence="10">PS1010</strain>
    </source>
</reference>
<dbReference type="InterPro" id="IPR003891">
    <property type="entry name" value="Initiation_fac_eIF4g_MI"/>
</dbReference>
<dbReference type="AlphaFoldDB" id="A0A9P1IEZ1"/>
<feature type="compositionally biased region" description="Acidic residues" evidence="8">
    <location>
        <begin position="673"/>
        <end position="685"/>
    </location>
</feature>
<feature type="compositionally biased region" description="Low complexity" evidence="8">
    <location>
        <begin position="661"/>
        <end position="672"/>
    </location>
</feature>
<evidence type="ECO:0000256" key="8">
    <source>
        <dbReference type="SAM" id="MobiDB-lite"/>
    </source>
</evidence>
<evidence type="ECO:0000313" key="10">
    <source>
        <dbReference type="EMBL" id="CAI5443810.1"/>
    </source>
</evidence>
<dbReference type="PANTHER" id="PTHR18034:SF3">
    <property type="entry name" value="PRE-MRNA-SPLICING FACTOR CWC22 HOMOLOG"/>
    <property type="match status" value="1"/>
</dbReference>
<dbReference type="EMBL" id="CANHGI010000002">
    <property type="protein sequence ID" value="CAI5443810.1"/>
    <property type="molecule type" value="Genomic_DNA"/>
</dbReference>
<feature type="region of interest" description="Disordered" evidence="8">
    <location>
        <begin position="658"/>
        <end position="790"/>
    </location>
</feature>
<gene>
    <name evidence="10" type="ORF">CAMP_LOCUS6447</name>
</gene>
<dbReference type="SUPFAM" id="SSF48371">
    <property type="entry name" value="ARM repeat"/>
    <property type="match status" value="1"/>
</dbReference>
<comment type="similarity">
    <text evidence="2">Belongs to the CWC22 family.</text>
</comment>
<dbReference type="SMART" id="SM00544">
    <property type="entry name" value="MA3"/>
    <property type="match status" value="1"/>
</dbReference>
<dbReference type="FunFam" id="1.25.40.180:FF:000004">
    <property type="entry name" value="pre-mRNA-splicing factor CWC22 homolog"/>
    <property type="match status" value="1"/>
</dbReference>
<dbReference type="GO" id="GO:0071013">
    <property type="term" value="C:catalytic step 2 spliceosome"/>
    <property type="evidence" value="ECO:0007669"/>
    <property type="project" value="TreeGrafter"/>
</dbReference>